<reference evidence="2 3" key="1">
    <citation type="submission" date="2021-02" db="EMBL/GenBank/DDBJ databases">
        <title>Actinophytocola xerophila sp. nov., isolated from soil of cotton cropping field.</title>
        <authorList>
            <person name="Huang R."/>
            <person name="Chen X."/>
            <person name="Ge X."/>
            <person name="Liu W."/>
        </authorList>
    </citation>
    <scope>NUCLEOTIDE SEQUENCE [LARGE SCALE GENOMIC DNA]</scope>
    <source>
        <strain evidence="2 3">S1-96</strain>
    </source>
</reference>
<feature type="region of interest" description="Disordered" evidence="1">
    <location>
        <begin position="34"/>
        <end position="57"/>
    </location>
</feature>
<feature type="compositionally biased region" description="Basic and acidic residues" evidence="1">
    <location>
        <begin position="48"/>
        <end position="57"/>
    </location>
</feature>
<proteinExistence type="predicted"/>
<evidence type="ECO:0000256" key="1">
    <source>
        <dbReference type="SAM" id="MobiDB-lite"/>
    </source>
</evidence>
<accession>A0ABT2JB00</accession>
<protein>
    <submittedName>
        <fullName evidence="2">Uncharacterized protein</fullName>
    </submittedName>
</protein>
<evidence type="ECO:0000313" key="2">
    <source>
        <dbReference type="EMBL" id="MCT2584469.1"/>
    </source>
</evidence>
<dbReference type="RefSeq" id="WP_260191870.1">
    <property type="nucleotide sequence ID" value="NZ_JAFFZE010000012.1"/>
</dbReference>
<keyword evidence="3" id="KW-1185">Reference proteome</keyword>
<sequence length="57" mass="6436">MAMYRKLDDEIADNLLAAGRNRLDTLTAHLSNLGPHAAEQAAQPGWRAEGRQRDRHR</sequence>
<evidence type="ECO:0000313" key="3">
    <source>
        <dbReference type="Proteomes" id="UP001156441"/>
    </source>
</evidence>
<name>A0ABT2JB00_9PSEU</name>
<dbReference type="Proteomes" id="UP001156441">
    <property type="component" value="Unassembled WGS sequence"/>
</dbReference>
<comment type="caution">
    <text evidence="2">The sequence shown here is derived from an EMBL/GenBank/DDBJ whole genome shotgun (WGS) entry which is preliminary data.</text>
</comment>
<dbReference type="EMBL" id="JAFFZE010000012">
    <property type="protein sequence ID" value="MCT2584469.1"/>
    <property type="molecule type" value="Genomic_DNA"/>
</dbReference>
<gene>
    <name evidence="2" type="ORF">JT362_15190</name>
</gene>
<organism evidence="2 3">
    <name type="scientific">Actinophytocola gossypii</name>
    <dbReference type="NCBI Taxonomy" id="2812003"/>
    <lineage>
        <taxon>Bacteria</taxon>
        <taxon>Bacillati</taxon>
        <taxon>Actinomycetota</taxon>
        <taxon>Actinomycetes</taxon>
        <taxon>Pseudonocardiales</taxon>
        <taxon>Pseudonocardiaceae</taxon>
    </lineage>
</organism>